<sequence>MIGDLDIEIVIRDSLGDIHHFLHGLAQHPAEKYAHHDRKKHAESKPDEHRRLCSCCRTCVCRGSRCGGLIFVIYHGSDGSHLTCHGFLHMPIHKGLRLHIIVCLREFNQCVEVCYVIGSRCSKLAVELLHFFGIVCKIFFKLSYIFSEICPDLRNRVRLLCNCGFIICQDNVAASKPHLLEQFADGRQIDDRLCHMLI</sequence>
<protein>
    <submittedName>
        <fullName evidence="1">Uncharacterized protein</fullName>
    </submittedName>
</protein>
<gene>
    <name evidence="1" type="ORF">SDC9_101376</name>
</gene>
<name>A0A645APA6_9ZZZZ</name>
<evidence type="ECO:0000313" key="1">
    <source>
        <dbReference type="EMBL" id="MPM54598.1"/>
    </source>
</evidence>
<comment type="caution">
    <text evidence="1">The sequence shown here is derived from an EMBL/GenBank/DDBJ whole genome shotgun (WGS) entry which is preliminary data.</text>
</comment>
<dbReference type="AlphaFoldDB" id="A0A645APA6"/>
<dbReference type="EMBL" id="VSSQ01014878">
    <property type="protein sequence ID" value="MPM54598.1"/>
    <property type="molecule type" value="Genomic_DNA"/>
</dbReference>
<proteinExistence type="predicted"/>
<reference evidence="1" key="1">
    <citation type="submission" date="2019-08" db="EMBL/GenBank/DDBJ databases">
        <authorList>
            <person name="Kucharzyk K."/>
            <person name="Murdoch R.W."/>
            <person name="Higgins S."/>
            <person name="Loffler F."/>
        </authorList>
    </citation>
    <scope>NUCLEOTIDE SEQUENCE</scope>
</reference>
<accession>A0A645APA6</accession>
<organism evidence="1">
    <name type="scientific">bioreactor metagenome</name>
    <dbReference type="NCBI Taxonomy" id="1076179"/>
    <lineage>
        <taxon>unclassified sequences</taxon>
        <taxon>metagenomes</taxon>
        <taxon>ecological metagenomes</taxon>
    </lineage>
</organism>